<gene>
    <name evidence="6" type="ORF">Prum_095180</name>
</gene>
<dbReference type="InterPro" id="IPR049445">
    <property type="entry name" value="TetR_SbtR-like_C"/>
</dbReference>
<sequence>MRKMRADARRNYERLLTEAESAFRTYGTDASLEDIARRAGVAIGTLYAHFPTRQALLESLLRERNDVVVAKADELLGELPADEALAAWARSVTAHTAAFRGLATSLMSSFDDESSPLYGACQAMTAAGERLVAGAREAGAIRPDASASDLFALIAAAAWVRETVSDEQAERLLTFMLDGLRRTATSPAW</sequence>
<feature type="DNA-binding region" description="H-T-H motif" evidence="4">
    <location>
        <begin position="31"/>
        <end position="50"/>
    </location>
</feature>
<keyword evidence="2 4" id="KW-0238">DNA-binding</keyword>
<dbReference type="AlphaFoldDB" id="A0A6V8LNU3"/>
<evidence type="ECO:0000256" key="3">
    <source>
        <dbReference type="ARBA" id="ARBA00023163"/>
    </source>
</evidence>
<dbReference type="EMBL" id="BLPG01000002">
    <property type="protein sequence ID" value="GFJ95876.1"/>
    <property type="molecule type" value="Genomic_DNA"/>
</dbReference>
<dbReference type="InterPro" id="IPR001647">
    <property type="entry name" value="HTH_TetR"/>
</dbReference>
<evidence type="ECO:0000256" key="4">
    <source>
        <dbReference type="PROSITE-ProRule" id="PRU00335"/>
    </source>
</evidence>
<dbReference type="SUPFAM" id="SSF46689">
    <property type="entry name" value="Homeodomain-like"/>
    <property type="match status" value="1"/>
</dbReference>
<evidence type="ECO:0000256" key="1">
    <source>
        <dbReference type="ARBA" id="ARBA00023015"/>
    </source>
</evidence>
<dbReference type="PRINTS" id="PR00455">
    <property type="entry name" value="HTHTETR"/>
</dbReference>
<dbReference type="InterPro" id="IPR050109">
    <property type="entry name" value="HTH-type_TetR-like_transc_reg"/>
</dbReference>
<keyword evidence="7" id="KW-1185">Reference proteome</keyword>
<dbReference type="InterPro" id="IPR036271">
    <property type="entry name" value="Tet_transcr_reg_TetR-rel_C_sf"/>
</dbReference>
<organism evidence="6 7">
    <name type="scientific">Phytohabitans rumicis</name>
    <dbReference type="NCBI Taxonomy" id="1076125"/>
    <lineage>
        <taxon>Bacteria</taxon>
        <taxon>Bacillati</taxon>
        <taxon>Actinomycetota</taxon>
        <taxon>Actinomycetes</taxon>
        <taxon>Micromonosporales</taxon>
        <taxon>Micromonosporaceae</taxon>
    </lineage>
</organism>
<comment type="caution">
    <text evidence="6">The sequence shown here is derived from an EMBL/GenBank/DDBJ whole genome shotgun (WGS) entry which is preliminary data.</text>
</comment>
<name>A0A6V8LNU3_9ACTN</name>
<reference evidence="6 7" key="1">
    <citation type="submission" date="2020-03" db="EMBL/GenBank/DDBJ databases">
        <title>Whole genome shotgun sequence of Phytohabitans rumicis NBRC 108638.</title>
        <authorList>
            <person name="Komaki H."/>
            <person name="Tamura T."/>
        </authorList>
    </citation>
    <scope>NUCLEOTIDE SEQUENCE [LARGE SCALE GENOMIC DNA]</scope>
    <source>
        <strain evidence="6 7">NBRC 108638</strain>
    </source>
</reference>
<dbReference type="PANTHER" id="PTHR30055">
    <property type="entry name" value="HTH-TYPE TRANSCRIPTIONAL REGULATOR RUTR"/>
    <property type="match status" value="1"/>
</dbReference>
<dbReference type="PROSITE" id="PS50977">
    <property type="entry name" value="HTH_TETR_2"/>
    <property type="match status" value="1"/>
</dbReference>
<dbReference type="GO" id="GO:0000976">
    <property type="term" value="F:transcription cis-regulatory region binding"/>
    <property type="evidence" value="ECO:0007669"/>
    <property type="project" value="TreeGrafter"/>
</dbReference>
<reference evidence="6 7" key="2">
    <citation type="submission" date="2020-03" db="EMBL/GenBank/DDBJ databases">
        <authorList>
            <person name="Ichikawa N."/>
            <person name="Kimura A."/>
            <person name="Kitahashi Y."/>
            <person name="Uohara A."/>
        </authorList>
    </citation>
    <scope>NUCLEOTIDE SEQUENCE [LARGE SCALE GENOMIC DNA]</scope>
    <source>
        <strain evidence="6 7">NBRC 108638</strain>
    </source>
</reference>
<keyword evidence="3" id="KW-0804">Transcription</keyword>
<dbReference type="Gene3D" id="1.10.357.10">
    <property type="entry name" value="Tetracycline Repressor, domain 2"/>
    <property type="match status" value="1"/>
</dbReference>
<dbReference type="Pfam" id="PF00440">
    <property type="entry name" value="TetR_N"/>
    <property type="match status" value="1"/>
</dbReference>
<dbReference type="SUPFAM" id="SSF48498">
    <property type="entry name" value="Tetracyclin repressor-like, C-terminal domain"/>
    <property type="match status" value="1"/>
</dbReference>
<evidence type="ECO:0000259" key="5">
    <source>
        <dbReference type="PROSITE" id="PS50977"/>
    </source>
</evidence>
<dbReference type="PANTHER" id="PTHR30055:SF234">
    <property type="entry name" value="HTH-TYPE TRANSCRIPTIONAL REGULATOR BETI"/>
    <property type="match status" value="1"/>
</dbReference>
<dbReference type="RefSeq" id="WP_173085272.1">
    <property type="nucleotide sequence ID" value="NZ_BAABJB010000019.1"/>
</dbReference>
<feature type="domain" description="HTH tetR-type" evidence="5">
    <location>
        <begin position="9"/>
        <end position="68"/>
    </location>
</feature>
<dbReference type="Pfam" id="PF21597">
    <property type="entry name" value="TetR_C_43"/>
    <property type="match status" value="1"/>
</dbReference>
<evidence type="ECO:0000313" key="6">
    <source>
        <dbReference type="EMBL" id="GFJ95876.1"/>
    </source>
</evidence>
<keyword evidence="1" id="KW-0805">Transcription regulation</keyword>
<proteinExistence type="predicted"/>
<accession>A0A6V8LNU3</accession>
<evidence type="ECO:0000256" key="2">
    <source>
        <dbReference type="ARBA" id="ARBA00023125"/>
    </source>
</evidence>
<dbReference type="Proteomes" id="UP000482960">
    <property type="component" value="Unassembled WGS sequence"/>
</dbReference>
<evidence type="ECO:0000313" key="7">
    <source>
        <dbReference type="Proteomes" id="UP000482960"/>
    </source>
</evidence>
<dbReference type="GO" id="GO:0003700">
    <property type="term" value="F:DNA-binding transcription factor activity"/>
    <property type="evidence" value="ECO:0007669"/>
    <property type="project" value="TreeGrafter"/>
</dbReference>
<protein>
    <submittedName>
        <fullName evidence="6">TetR family transcriptional regulator</fullName>
    </submittedName>
</protein>
<dbReference type="InterPro" id="IPR009057">
    <property type="entry name" value="Homeodomain-like_sf"/>
</dbReference>